<keyword evidence="5 10" id="KW-0805">Transcription regulation</keyword>
<evidence type="ECO:0000256" key="6">
    <source>
        <dbReference type="ARBA" id="ARBA00023125"/>
    </source>
</evidence>
<dbReference type="InterPro" id="IPR001723">
    <property type="entry name" value="Nuclear_hrmn_rcpt"/>
</dbReference>
<dbReference type="PROSITE" id="PS00031">
    <property type="entry name" value="NUCLEAR_REC_DBD_1"/>
    <property type="match status" value="1"/>
</dbReference>
<dbReference type="PANTHER" id="PTHR24083">
    <property type="entry name" value="NUCLEAR HORMONE RECEPTOR"/>
    <property type="match status" value="1"/>
</dbReference>
<dbReference type="Pfam" id="PF00105">
    <property type="entry name" value="zf-C4"/>
    <property type="match status" value="1"/>
</dbReference>
<comment type="similarity">
    <text evidence="10">Belongs to the nuclear hormone receptor family.</text>
</comment>
<accession>A0A8S1CW43</accession>
<dbReference type="InterPro" id="IPR000536">
    <property type="entry name" value="Nucl_hrmn_rcpt_lig-bd"/>
</dbReference>
<name>A0A8S1CW43_9INSE</name>
<keyword evidence="2 10" id="KW-0479">Metal-binding</keyword>
<gene>
    <name evidence="14" type="ORF">CLODIP_2_CD15651</name>
</gene>
<sequence length="541" mass="59739">MVKMDPNDSSLPLHNNYTGLIIERIREDGSKVEASLPQLNPVGSDKSRNMTCMALEVCVVCGDRASGRHYGAISCEGCKGFFKRSIRKQLGYQCRGSKNCEVTKHHRNRCQFCRLQKCLAMGMRSDCKDLKHLPGAVQHERKPISVAREPGSGSSSTSTSALHHGNSASRSFGGLDVRAPPGISFSELGLVGQLLAGVSGKSYDGNSQSYSPGASGDEEASVSSSGDCNESHHPTPDLISQALENMVKTLRQNDSLDVSMECIDQSSCEEPLITEENVPFNLQTPTLLPQYFNAHYCCESASRLLFLSLHWARNISVFRVQSSEAQIDLVKSCWGELFALGLAQCSGVLALPDIFSYIVQNLQSSLVQDSYSAQKVKEIADHISKLHIFVNTMQKLNVTDKEYAYLKTISLLNPDIPGFQSANIVSQHQLRVMREFQNYLKSQCPASGELRFSQLILRAASLKKLHSQVLEEIFFARLIGSVQIDSVVPYILRMENNVNNGQLENHNADEASSDCKIKTEAVDLDEDENICEEEEDLVDSD</sequence>
<dbReference type="EMBL" id="CADEPI010000085">
    <property type="protein sequence ID" value="CAB3373501.1"/>
    <property type="molecule type" value="Genomic_DNA"/>
</dbReference>
<dbReference type="OrthoDB" id="40902at2759"/>
<reference evidence="14 15" key="1">
    <citation type="submission" date="2020-04" db="EMBL/GenBank/DDBJ databases">
        <authorList>
            <person name="Alioto T."/>
            <person name="Alioto T."/>
            <person name="Gomez Garrido J."/>
        </authorList>
    </citation>
    <scope>NUCLEOTIDE SEQUENCE [LARGE SCALE GENOMIC DNA]</scope>
</reference>
<comment type="caution">
    <text evidence="14">The sequence shown here is derived from an EMBL/GenBank/DDBJ whole genome shotgun (WGS) entry which is preliminary data.</text>
</comment>
<feature type="domain" description="Nuclear receptor" evidence="12">
    <location>
        <begin position="55"/>
        <end position="130"/>
    </location>
</feature>
<keyword evidence="3 10" id="KW-0863">Zinc-finger</keyword>
<evidence type="ECO:0000256" key="5">
    <source>
        <dbReference type="ARBA" id="ARBA00023015"/>
    </source>
</evidence>
<dbReference type="PROSITE" id="PS51030">
    <property type="entry name" value="NUCLEAR_REC_DBD_2"/>
    <property type="match status" value="1"/>
</dbReference>
<evidence type="ECO:0000256" key="7">
    <source>
        <dbReference type="ARBA" id="ARBA00023163"/>
    </source>
</evidence>
<evidence type="ECO:0000256" key="10">
    <source>
        <dbReference type="RuleBase" id="RU004334"/>
    </source>
</evidence>
<dbReference type="SMART" id="SM00399">
    <property type="entry name" value="ZnF_C4"/>
    <property type="match status" value="1"/>
</dbReference>
<protein>
    <recommendedName>
        <fullName evidence="16">Nuclear receptor domain-containing protein</fullName>
    </recommendedName>
</protein>
<evidence type="ECO:0000256" key="8">
    <source>
        <dbReference type="ARBA" id="ARBA00023170"/>
    </source>
</evidence>
<evidence type="ECO:0000259" key="13">
    <source>
        <dbReference type="PROSITE" id="PS51843"/>
    </source>
</evidence>
<dbReference type="SUPFAM" id="SSF57716">
    <property type="entry name" value="Glucocorticoid receptor-like (DNA-binding domain)"/>
    <property type="match status" value="1"/>
</dbReference>
<evidence type="ECO:0000313" key="14">
    <source>
        <dbReference type="EMBL" id="CAB3373501.1"/>
    </source>
</evidence>
<evidence type="ECO:0000256" key="3">
    <source>
        <dbReference type="ARBA" id="ARBA00022771"/>
    </source>
</evidence>
<keyword evidence="15" id="KW-1185">Reference proteome</keyword>
<evidence type="ECO:0000256" key="2">
    <source>
        <dbReference type="ARBA" id="ARBA00022723"/>
    </source>
</evidence>
<dbReference type="InterPro" id="IPR035500">
    <property type="entry name" value="NHR-like_dom_sf"/>
</dbReference>
<keyword evidence="8 10" id="KW-0675">Receptor</keyword>
<organism evidence="14 15">
    <name type="scientific">Cloeon dipterum</name>
    <dbReference type="NCBI Taxonomy" id="197152"/>
    <lineage>
        <taxon>Eukaryota</taxon>
        <taxon>Metazoa</taxon>
        <taxon>Ecdysozoa</taxon>
        <taxon>Arthropoda</taxon>
        <taxon>Hexapoda</taxon>
        <taxon>Insecta</taxon>
        <taxon>Pterygota</taxon>
        <taxon>Palaeoptera</taxon>
        <taxon>Ephemeroptera</taxon>
        <taxon>Pisciforma</taxon>
        <taxon>Baetidae</taxon>
        <taxon>Cloeon</taxon>
    </lineage>
</organism>
<evidence type="ECO:0000256" key="9">
    <source>
        <dbReference type="ARBA" id="ARBA00023242"/>
    </source>
</evidence>
<evidence type="ECO:0000313" key="15">
    <source>
        <dbReference type="Proteomes" id="UP000494165"/>
    </source>
</evidence>
<dbReference type="AlphaFoldDB" id="A0A8S1CW43"/>
<evidence type="ECO:0000259" key="12">
    <source>
        <dbReference type="PROSITE" id="PS51030"/>
    </source>
</evidence>
<evidence type="ECO:0000256" key="1">
    <source>
        <dbReference type="ARBA" id="ARBA00004123"/>
    </source>
</evidence>
<dbReference type="GO" id="GO:0043565">
    <property type="term" value="F:sequence-specific DNA binding"/>
    <property type="evidence" value="ECO:0007669"/>
    <property type="project" value="InterPro"/>
</dbReference>
<evidence type="ECO:0000256" key="11">
    <source>
        <dbReference type="SAM" id="MobiDB-lite"/>
    </source>
</evidence>
<dbReference type="SUPFAM" id="SSF48508">
    <property type="entry name" value="Nuclear receptor ligand-binding domain"/>
    <property type="match status" value="1"/>
</dbReference>
<dbReference type="InterPro" id="IPR013088">
    <property type="entry name" value="Znf_NHR/GATA"/>
</dbReference>
<dbReference type="PRINTS" id="PR00398">
    <property type="entry name" value="STRDHORMONER"/>
</dbReference>
<dbReference type="Gene3D" id="1.10.565.10">
    <property type="entry name" value="Retinoid X Receptor"/>
    <property type="match status" value="1"/>
</dbReference>
<keyword evidence="6 10" id="KW-0238">DNA-binding</keyword>
<proteinExistence type="inferred from homology"/>
<keyword evidence="7 10" id="KW-0804">Transcription</keyword>
<feature type="region of interest" description="Disordered" evidence="11">
    <location>
        <begin position="138"/>
        <end position="173"/>
    </location>
</feature>
<keyword evidence="4 10" id="KW-0862">Zinc</keyword>
<dbReference type="GO" id="GO:0005634">
    <property type="term" value="C:nucleus"/>
    <property type="evidence" value="ECO:0007669"/>
    <property type="project" value="UniProtKB-SubCell"/>
</dbReference>
<comment type="subcellular location">
    <subcellularLocation>
        <location evidence="1 10">Nucleus</location>
    </subcellularLocation>
</comment>
<dbReference type="InterPro" id="IPR050274">
    <property type="entry name" value="Nuclear_hormone_rcpt_NR2"/>
</dbReference>
<dbReference type="InterPro" id="IPR001628">
    <property type="entry name" value="Znf_hrmn_rcpt"/>
</dbReference>
<feature type="compositionally biased region" description="Low complexity" evidence="11">
    <location>
        <begin position="151"/>
        <end position="160"/>
    </location>
</feature>
<evidence type="ECO:0000256" key="4">
    <source>
        <dbReference type="ARBA" id="ARBA00022833"/>
    </source>
</evidence>
<dbReference type="FunFam" id="1.10.565.10:FF:000041">
    <property type="entry name" value="Nuclear hormone receptor HR78"/>
    <property type="match status" value="1"/>
</dbReference>
<feature type="domain" description="NR LBD" evidence="13">
    <location>
        <begin position="269"/>
        <end position="495"/>
    </location>
</feature>
<dbReference type="SMART" id="SM00430">
    <property type="entry name" value="HOLI"/>
    <property type="match status" value="1"/>
</dbReference>
<dbReference type="FunFam" id="3.30.50.10:FF:000015">
    <property type="entry name" value="Nuclear receptor subfamily 2, group C, member 1"/>
    <property type="match status" value="1"/>
</dbReference>
<dbReference type="GO" id="GO:0008270">
    <property type="term" value="F:zinc ion binding"/>
    <property type="evidence" value="ECO:0007669"/>
    <property type="project" value="UniProtKB-KW"/>
</dbReference>
<dbReference type="PROSITE" id="PS51843">
    <property type="entry name" value="NR_LBD"/>
    <property type="match status" value="1"/>
</dbReference>
<feature type="region of interest" description="Disordered" evidence="11">
    <location>
        <begin position="204"/>
        <end position="236"/>
    </location>
</feature>
<evidence type="ECO:0008006" key="16">
    <source>
        <dbReference type="Google" id="ProtNLM"/>
    </source>
</evidence>
<dbReference type="PRINTS" id="PR00047">
    <property type="entry name" value="STROIDFINGER"/>
</dbReference>
<dbReference type="Proteomes" id="UP000494165">
    <property type="component" value="Unassembled WGS sequence"/>
</dbReference>
<dbReference type="Gene3D" id="3.30.50.10">
    <property type="entry name" value="Erythroid Transcription Factor GATA-1, subunit A"/>
    <property type="match status" value="1"/>
</dbReference>
<dbReference type="GO" id="GO:0003700">
    <property type="term" value="F:DNA-binding transcription factor activity"/>
    <property type="evidence" value="ECO:0007669"/>
    <property type="project" value="InterPro"/>
</dbReference>
<keyword evidence="9 10" id="KW-0539">Nucleus</keyword>
<dbReference type="Pfam" id="PF00104">
    <property type="entry name" value="Hormone_recep"/>
    <property type="match status" value="1"/>
</dbReference>